<dbReference type="AlphaFoldDB" id="A0A369NMC6"/>
<evidence type="ECO:0000313" key="4">
    <source>
        <dbReference type="Proteomes" id="UP000253915"/>
    </source>
</evidence>
<dbReference type="Proteomes" id="UP000253915">
    <property type="component" value="Unassembled WGS sequence"/>
</dbReference>
<proteinExistence type="predicted"/>
<protein>
    <submittedName>
        <fullName evidence="1">Recombinase family protein</fullName>
    </submittedName>
</protein>
<organism evidence="1 3">
    <name type="scientific">Eggerthella lenta</name>
    <name type="common">Eubacterium lentum</name>
    <dbReference type="NCBI Taxonomy" id="84112"/>
    <lineage>
        <taxon>Bacteria</taxon>
        <taxon>Bacillati</taxon>
        <taxon>Actinomycetota</taxon>
        <taxon>Coriobacteriia</taxon>
        <taxon>Eggerthellales</taxon>
        <taxon>Eggerthellaceae</taxon>
        <taxon>Eggerthella</taxon>
    </lineage>
</organism>
<evidence type="ECO:0000313" key="2">
    <source>
        <dbReference type="EMBL" id="RDC33819.1"/>
    </source>
</evidence>
<accession>A0A369NMC6</accession>
<dbReference type="RefSeq" id="WP_009608164.1">
    <property type="nucleotide sequence ID" value="NZ_AP031442.1"/>
</dbReference>
<evidence type="ECO:0000313" key="1">
    <source>
        <dbReference type="EMBL" id="RDB81662.1"/>
    </source>
</evidence>
<name>A0A369NMC6_EGGLN</name>
<dbReference type="Proteomes" id="UP000253857">
    <property type="component" value="Unassembled WGS sequence"/>
</dbReference>
<comment type="caution">
    <text evidence="1">The sequence shown here is derived from an EMBL/GenBank/DDBJ whole genome shotgun (WGS) entry which is preliminary data.</text>
</comment>
<reference evidence="3 4" key="1">
    <citation type="journal article" date="2018" name="Elife">
        <title>Discovery and characterization of a prevalent human gut bacterial enzyme sufficient for the inactivation of a family of plant toxins.</title>
        <authorList>
            <person name="Koppel N."/>
            <person name="Bisanz J.E."/>
            <person name="Pandelia M.E."/>
            <person name="Turnbaugh P.J."/>
            <person name="Balskus E.P."/>
        </authorList>
    </citation>
    <scope>NUCLEOTIDE SEQUENCE [LARGE SCALE GENOMIC DNA]</scope>
    <source>
        <strain evidence="2 4">16A</strain>
        <strain evidence="1 3">FAA1-1-60AUCSF</strain>
    </source>
</reference>
<sequence>MRESTTTGMISLDGPGGLVYEVGAITYLVREDESFRYTFVPNWPVIDLLEPPLFQGVPGYDLSLRKTEYVRENVTPTFVSERAPSESREGLWQLLDACGMEYLDKIEWLIRTDTRYIGDGLYVRPFEEREVGADVDVADAIAGAANSEQAARAVLSALCRGDALFLNGEPIADSERKVLHDVLLSMYEKAYRAREEKRISGVRAAAERGAYKGRKRKPMDELVLREVVSSYEARELDAEEAAARLGVSVSTFFRRLKELRLQG</sequence>
<dbReference type="EMBL" id="PPUQ01000033">
    <property type="protein sequence ID" value="RDC33819.1"/>
    <property type="molecule type" value="Genomic_DNA"/>
</dbReference>
<gene>
    <name evidence="2" type="ORF">C1853_15005</name>
    <name evidence="1" type="ORF">C1871_14410</name>
</gene>
<evidence type="ECO:0000313" key="3">
    <source>
        <dbReference type="Proteomes" id="UP000253857"/>
    </source>
</evidence>
<dbReference type="EMBL" id="PPTY01000043">
    <property type="protein sequence ID" value="RDB81662.1"/>
    <property type="molecule type" value="Genomic_DNA"/>
</dbReference>